<dbReference type="SMART" id="SM00033">
    <property type="entry name" value="CH"/>
    <property type="match status" value="1"/>
</dbReference>
<evidence type="ECO:0000256" key="5">
    <source>
        <dbReference type="ARBA" id="ARBA00022553"/>
    </source>
</evidence>
<protein>
    <recommendedName>
        <fullName evidence="8">Transgelin</fullName>
    </recommendedName>
</protein>
<dbReference type="Pfam" id="PF01391">
    <property type="entry name" value="Collagen"/>
    <property type="match status" value="1"/>
</dbReference>
<evidence type="ECO:0000256" key="4">
    <source>
        <dbReference type="ARBA" id="ARBA00022530"/>
    </source>
</evidence>
<evidence type="ECO:0000259" key="10">
    <source>
        <dbReference type="PROSITE" id="PS50021"/>
    </source>
</evidence>
<dbReference type="GO" id="GO:0015629">
    <property type="term" value="C:actin cytoskeleton"/>
    <property type="evidence" value="ECO:0007669"/>
    <property type="project" value="TreeGrafter"/>
</dbReference>
<evidence type="ECO:0000256" key="3">
    <source>
        <dbReference type="ARBA" id="ARBA00022525"/>
    </source>
</evidence>
<comment type="caution">
    <text evidence="12">The sequence shown here is derived from an EMBL/GenBank/DDBJ whole genome shotgun (WGS) entry which is preliminary data.</text>
</comment>
<feature type="compositionally biased region" description="Basic and acidic residues" evidence="9">
    <location>
        <begin position="340"/>
        <end position="356"/>
    </location>
</feature>
<dbReference type="PROSITE" id="PS50021">
    <property type="entry name" value="CH"/>
    <property type="match status" value="1"/>
</dbReference>
<dbReference type="InterPro" id="IPR008160">
    <property type="entry name" value="Collagen"/>
</dbReference>
<keyword evidence="3" id="KW-0964">Secreted</keyword>
<keyword evidence="7" id="KW-0176">Collagen</keyword>
<dbReference type="SUPFAM" id="SSF47576">
    <property type="entry name" value="Calponin-homology domain, CH-domain"/>
    <property type="match status" value="1"/>
</dbReference>
<dbReference type="FunFam" id="2.60.120.40:FF:000001">
    <property type="entry name" value="Complement C1q B chain"/>
    <property type="match status" value="1"/>
</dbReference>
<feature type="domain" description="Calponin-homology (CH)" evidence="10">
    <location>
        <begin position="70"/>
        <end position="182"/>
    </location>
</feature>
<evidence type="ECO:0000313" key="13">
    <source>
        <dbReference type="Proteomes" id="UP000438429"/>
    </source>
</evidence>
<dbReference type="Pfam" id="PF00386">
    <property type="entry name" value="C1q"/>
    <property type="match status" value="1"/>
</dbReference>
<dbReference type="PANTHER" id="PTHR47385:SF10">
    <property type="entry name" value="TRANSGELIN-3"/>
    <property type="match status" value="1"/>
</dbReference>
<sequence>MLQRRSILLLSPAELSGIITQTVVPDGSDRSPLPQLLHTDVFARAAMANRGPSYGLSREVQEKIDQKYDPDLEQRLVDWIVAQCGGNLERPQAGKENFQKWLMDGTILCRLINSLYPRGKEPVKKIPETQMAFKQMEKISQFLQAAEAYGVTTTDIFQTVDLWEGKDMAAVQRTLMALGSVAVTKEDGHYRGDRDWFHRKAQAYRREFSQEQLRQGQSLIGLQMGSNRGASQAGMTGYGGIGPAGLKGKRGDNGERGPPGKMGPQGVQGPIGLKGNKGELGLPGPQGPKGDLGPTGPEGQKGEFGLQGDRGIQGPLGPPGRPGPKGEIGVPGHKGSIGYRGDRGARGERGDKGEKGDAHVISKSAFSVGLTALTKLPVANAPIRFDKIIYNQQNHYDPQTGRFTCSAAGAYYFAYHITVFSRNVKVVLVKNGAKIIHTTDNYQSSEDQAAGGAVLHLEVGDKVWLQVAGGELFNGLFADEDDDTTFSGFLIFTA</sequence>
<evidence type="ECO:0000256" key="9">
    <source>
        <dbReference type="SAM" id="MobiDB-lite"/>
    </source>
</evidence>
<evidence type="ECO:0000256" key="1">
    <source>
        <dbReference type="ARBA" id="ARBA00004498"/>
    </source>
</evidence>
<reference evidence="12 13" key="1">
    <citation type="submission" date="2019-06" db="EMBL/GenBank/DDBJ databases">
        <title>Draft genomes of female and male turbot (Scophthalmus maximus).</title>
        <authorList>
            <person name="Xu H."/>
            <person name="Xu X.-W."/>
            <person name="Shao C."/>
            <person name="Chen S."/>
        </authorList>
    </citation>
    <scope>NUCLEOTIDE SEQUENCE [LARGE SCALE GENOMIC DNA]</scope>
    <source>
        <strain evidence="12">Ysfricsl-2016a</strain>
        <tissue evidence="12">Blood</tissue>
    </source>
</reference>
<dbReference type="GO" id="GO:0007015">
    <property type="term" value="P:actin filament organization"/>
    <property type="evidence" value="ECO:0007669"/>
    <property type="project" value="TreeGrafter"/>
</dbReference>
<dbReference type="GO" id="GO:0051015">
    <property type="term" value="F:actin filament binding"/>
    <property type="evidence" value="ECO:0007669"/>
    <property type="project" value="TreeGrafter"/>
</dbReference>
<name>A0A6A4SBT2_SCOMX</name>
<dbReference type="AlphaFoldDB" id="A0A6A4SBT2"/>
<keyword evidence="4" id="KW-0272">Extracellular matrix</keyword>
<dbReference type="InterPro" id="IPR008983">
    <property type="entry name" value="Tumour_necrosis_fac-like_dom"/>
</dbReference>
<dbReference type="InterPro" id="IPR003096">
    <property type="entry name" value="SM22_calponin"/>
</dbReference>
<dbReference type="PRINTS" id="PR00890">
    <property type="entry name" value="TRANSGELIN"/>
</dbReference>
<dbReference type="GO" id="GO:0005581">
    <property type="term" value="C:collagen trimer"/>
    <property type="evidence" value="ECO:0007669"/>
    <property type="project" value="UniProtKB-KW"/>
</dbReference>
<evidence type="ECO:0000256" key="2">
    <source>
        <dbReference type="ARBA" id="ARBA00009631"/>
    </source>
</evidence>
<evidence type="ECO:0000256" key="7">
    <source>
        <dbReference type="ARBA" id="ARBA00023119"/>
    </source>
</evidence>
<dbReference type="Pfam" id="PF00402">
    <property type="entry name" value="Calponin"/>
    <property type="match status" value="1"/>
</dbReference>
<keyword evidence="5" id="KW-0597">Phosphoprotein</keyword>
<feature type="region of interest" description="Disordered" evidence="9">
    <location>
        <begin position="239"/>
        <end position="356"/>
    </location>
</feature>
<dbReference type="PANTHER" id="PTHR47385">
    <property type="entry name" value="CALPONIN"/>
    <property type="match status" value="1"/>
</dbReference>
<proteinExistence type="inferred from homology"/>
<dbReference type="PROSITE" id="PS51122">
    <property type="entry name" value="CALPONIN_2"/>
    <property type="match status" value="1"/>
</dbReference>
<evidence type="ECO:0000256" key="6">
    <source>
        <dbReference type="ARBA" id="ARBA00022729"/>
    </source>
</evidence>
<dbReference type="InterPro" id="IPR001073">
    <property type="entry name" value="C1q_dom"/>
</dbReference>
<evidence type="ECO:0000259" key="11">
    <source>
        <dbReference type="PROSITE" id="PS50871"/>
    </source>
</evidence>
<dbReference type="InterPro" id="IPR036872">
    <property type="entry name" value="CH_dom_sf"/>
</dbReference>
<dbReference type="CDD" id="cd21281">
    <property type="entry name" value="CH_TAGLN3"/>
    <property type="match status" value="1"/>
</dbReference>
<dbReference type="InterPro" id="IPR050606">
    <property type="entry name" value="Calponin-like"/>
</dbReference>
<organism evidence="12 13">
    <name type="scientific">Scophthalmus maximus</name>
    <name type="common">Turbot</name>
    <name type="synonym">Psetta maxima</name>
    <dbReference type="NCBI Taxonomy" id="52904"/>
    <lineage>
        <taxon>Eukaryota</taxon>
        <taxon>Metazoa</taxon>
        <taxon>Chordata</taxon>
        <taxon>Craniata</taxon>
        <taxon>Vertebrata</taxon>
        <taxon>Euteleostomi</taxon>
        <taxon>Actinopterygii</taxon>
        <taxon>Neopterygii</taxon>
        <taxon>Teleostei</taxon>
        <taxon>Neoteleostei</taxon>
        <taxon>Acanthomorphata</taxon>
        <taxon>Carangaria</taxon>
        <taxon>Pleuronectiformes</taxon>
        <taxon>Pleuronectoidei</taxon>
        <taxon>Scophthalmidae</taxon>
        <taxon>Scophthalmus</taxon>
    </lineage>
</organism>
<comment type="similarity">
    <text evidence="2 8">Belongs to the calponin family.</text>
</comment>
<dbReference type="Gene3D" id="1.10.418.10">
    <property type="entry name" value="Calponin-like domain"/>
    <property type="match status" value="1"/>
</dbReference>
<dbReference type="InterPro" id="IPR001715">
    <property type="entry name" value="CH_dom"/>
</dbReference>
<dbReference type="PROSITE" id="PS01052">
    <property type="entry name" value="CALPONIN_1"/>
    <property type="match status" value="1"/>
</dbReference>
<comment type="subcellular location">
    <subcellularLocation>
        <location evidence="1">Secreted</location>
        <location evidence="1">Extracellular space</location>
        <location evidence="1">Extracellular matrix</location>
    </subcellularLocation>
</comment>
<dbReference type="SMART" id="SM00110">
    <property type="entry name" value="C1Q"/>
    <property type="match status" value="1"/>
</dbReference>
<evidence type="ECO:0000313" key="12">
    <source>
        <dbReference type="EMBL" id="KAF0028112.1"/>
    </source>
</evidence>
<dbReference type="PROSITE" id="PS50871">
    <property type="entry name" value="C1Q"/>
    <property type="match status" value="1"/>
</dbReference>
<evidence type="ECO:0000256" key="8">
    <source>
        <dbReference type="RuleBase" id="RU361224"/>
    </source>
</evidence>
<dbReference type="PRINTS" id="PR00888">
    <property type="entry name" value="SM22CALPONIN"/>
</dbReference>
<keyword evidence="6" id="KW-0732">Signal</keyword>
<dbReference type="EMBL" id="VEVO01000017">
    <property type="protein sequence ID" value="KAF0028112.1"/>
    <property type="molecule type" value="Genomic_DNA"/>
</dbReference>
<dbReference type="Gene3D" id="2.60.120.40">
    <property type="match status" value="1"/>
</dbReference>
<gene>
    <name evidence="12" type="ORF">F2P81_019199</name>
</gene>
<dbReference type="InterPro" id="IPR000557">
    <property type="entry name" value="Calponin_repeat"/>
</dbReference>
<dbReference type="SUPFAM" id="SSF49842">
    <property type="entry name" value="TNF-like"/>
    <property type="match status" value="1"/>
</dbReference>
<dbReference type="Pfam" id="PF00307">
    <property type="entry name" value="CH"/>
    <property type="match status" value="1"/>
</dbReference>
<dbReference type="Proteomes" id="UP000438429">
    <property type="component" value="Unassembled WGS sequence"/>
</dbReference>
<feature type="domain" description="C1q" evidence="11">
    <location>
        <begin position="359"/>
        <end position="494"/>
    </location>
</feature>
<dbReference type="FunFam" id="1.10.418.10:FF:000039">
    <property type="entry name" value="Transgelin"/>
    <property type="match status" value="1"/>
</dbReference>
<dbReference type="PRINTS" id="PR00007">
    <property type="entry name" value="COMPLEMNTC1Q"/>
</dbReference>
<accession>A0A6A4SBT2</accession>